<keyword evidence="5" id="KW-1185">Reference proteome</keyword>
<gene>
    <name evidence="4" type="primary">FCF2</name>
    <name evidence="4" type="ORF">ATY40_BA7503027</name>
</gene>
<keyword evidence="2" id="KW-0539">Nucleus</keyword>
<dbReference type="GO" id="GO:0006396">
    <property type="term" value="P:RNA processing"/>
    <property type="evidence" value="ECO:0007669"/>
    <property type="project" value="TreeGrafter"/>
</dbReference>
<evidence type="ECO:0000313" key="4">
    <source>
        <dbReference type="EMBL" id="ANZ76187.1"/>
    </source>
</evidence>
<name>A0A1B2JDU7_PICPA</name>
<dbReference type="InterPro" id="IPR014810">
    <property type="entry name" value="Fcf2_C"/>
</dbReference>
<dbReference type="GO" id="GO:0003723">
    <property type="term" value="F:RNA binding"/>
    <property type="evidence" value="ECO:0007669"/>
    <property type="project" value="TreeGrafter"/>
</dbReference>
<reference evidence="4 5" key="1">
    <citation type="submission" date="2016-02" db="EMBL/GenBank/DDBJ databases">
        <title>Comparative genomic and transcriptomic foundation for Pichia pastoris.</title>
        <authorList>
            <person name="Love K.R."/>
            <person name="Shah K.A."/>
            <person name="Whittaker C.A."/>
            <person name="Wu J."/>
            <person name="Bartlett M.C."/>
            <person name="Ma D."/>
            <person name="Leeson R.L."/>
            <person name="Priest M."/>
            <person name="Young S.K."/>
            <person name="Love J.C."/>
        </authorList>
    </citation>
    <scope>NUCLEOTIDE SEQUENCE [LARGE SCALE GENOMIC DNA]</scope>
    <source>
        <strain evidence="4 5">ATCC 28485</strain>
    </source>
</reference>
<organism evidence="4 5">
    <name type="scientific">Komagataella pastoris</name>
    <name type="common">Yeast</name>
    <name type="synonym">Pichia pastoris</name>
    <dbReference type="NCBI Taxonomy" id="4922"/>
    <lineage>
        <taxon>Eukaryota</taxon>
        <taxon>Fungi</taxon>
        <taxon>Dikarya</taxon>
        <taxon>Ascomycota</taxon>
        <taxon>Saccharomycotina</taxon>
        <taxon>Pichiomycetes</taxon>
        <taxon>Pichiales</taxon>
        <taxon>Pichiaceae</taxon>
        <taxon>Komagataella</taxon>
    </lineage>
</organism>
<evidence type="ECO:0000256" key="2">
    <source>
        <dbReference type="ARBA" id="ARBA00023242"/>
    </source>
</evidence>
<accession>A0A1B2JDU7</accession>
<evidence type="ECO:0000313" key="5">
    <source>
        <dbReference type="Proteomes" id="UP000094565"/>
    </source>
</evidence>
<comment type="subcellular location">
    <subcellularLocation>
        <location evidence="1">Nucleus</location>
        <location evidence="1">Nucleolus</location>
    </subcellularLocation>
</comment>
<proteinExistence type="predicted"/>
<dbReference type="PANTHER" id="PTHR21686:SF12">
    <property type="entry name" value="DEOXYNUCLEOTIDYLTRANSFERASE TERMINAL-INTERACTING PROTEIN 2"/>
    <property type="match status" value="1"/>
</dbReference>
<dbReference type="GO" id="GO:0005730">
    <property type="term" value="C:nucleolus"/>
    <property type="evidence" value="ECO:0007669"/>
    <property type="project" value="UniProtKB-SubCell"/>
</dbReference>
<dbReference type="OrthoDB" id="427886at2759"/>
<dbReference type="InterPro" id="IPR039883">
    <property type="entry name" value="Fcf2/DNTTIP2"/>
</dbReference>
<dbReference type="AlphaFoldDB" id="A0A1B2JDU7"/>
<sequence length="247" mass="28973">MSKVSPITELEELPMEFLSAAPIADEQDSTSEPQKSFDDIFAELNAEYLKKELEKKEELPIDLAEKDENEILAGLEDDKDEFEQVQSTLSKMPKLQSDFHLDTDMKTLIKNYELKETKAKILKISDPIVTQLSRKKKKEKEHAGDKWFNMPKGELTPQVKRDLEVVKNRAVLDPKRHYKKDNWKTPEFFQFGTIVEGNTGYYNKLTKKQRGKTLIDEILHDEDSTKYFKRKYEQIRQDQGKKKKVRN</sequence>
<dbReference type="EMBL" id="CP014585">
    <property type="protein sequence ID" value="ANZ76187.1"/>
    <property type="molecule type" value="Genomic_DNA"/>
</dbReference>
<evidence type="ECO:0000256" key="1">
    <source>
        <dbReference type="ARBA" id="ARBA00004604"/>
    </source>
</evidence>
<dbReference type="Proteomes" id="UP000094565">
    <property type="component" value="Chromosome 2"/>
</dbReference>
<protein>
    <submittedName>
        <fullName evidence="4">BA75_03027T0</fullName>
    </submittedName>
</protein>
<evidence type="ECO:0000259" key="3">
    <source>
        <dbReference type="Pfam" id="PF08698"/>
    </source>
</evidence>
<feature type="domain" description="Fcf2 pre-rRNA processing C-terminal" evidence="3">
    <location>
        <begin position="140"/>
        <end position="231"/>
    </location>
</feature>
<dbReference type="Pfam" id="PF08698">
    <property type="entry name" value="Fcf2"/>
    <property type="match status" value="1"/>
</dbReference>
<dbReference type="PANTHER" id="PTHR21686">
    <property type="entry name" value="DEOXYNUCLEOTIDYLTRANSFERASE TERMINAL-INTERACTING PROTEIN 2"/>
    <property type="match status" value="1"/>
</dbReference>